<protein>
    <recommendedName>
        <fullName evidence="4">Tetratricopeptide repeat protein</fullName>
    </recommendedName>
</protein>
<sequence length="319" mass="36584">MNTKELTYLFQNPSLINKEQTENLEKIIQEFPYFQSARALVLKGLKDDESFRYNQELKTTAAYTTDRGVLFDFITSPVFDKNSKESTAEKKSKTDIDVVDAQEIKVLSRISLDDAVSMKIEEAEEVLDPSLFSSKEENTSRNITIAETIIEQSEKNNSIVAPTNEKNPEKELQVDKPLDFSKKESHSFAEWLKLTSIQPIDRGIEEEKDPLHKNEETQEEKQIDATPDQEHKFNLIDEFIASNPKIKPAEKNAPARNLANEHTVAPDELMTETLARVYLAQKKYKKAIQAYKILILKNPEKSGFFADQIRAIKKIQENK</sequence>
<dbReference type="RefSeq" id="WP_378292093.1">
    <property type="nucleotide sequence ID" value="NZ_JBHULE010000019.1"/>
</dbReference>
<gene>
    <name evidence="2" type="ORF">ACFSR1_10095</name>
</gene>
<comment type="caution">
    <text evidence="2">The sequence shown here is derived from an EMBL/GenBank/DDBJ whole genome shotgun (WGS) entry which is preliminary data.</text>
</comment>
<evidence type="ECO:0000313" key="3">
    <source>
        <dbReference type="Proteomes" id="UP001597319"/>
    </source>
</evidence>
<evidence type="ECO:0000313" key="2">
    <source>
        <dbReference type="EMBL" id="MFD2563016.1"/>
    </source>
</evidence>
<proteinExistence type="predicted"/>
<keyword evidence="3" id="KW-1185">Reference proteome</keyword>
<feature type="region of interest" description="Disordered" evidence="1">
    <location>
        <begin position="203"/>
        <end position="226"/>
    </location>
</feature>
<dbReference type="EMBL" id="JBHULE010000019">
    <property type="protein sequence ID" value="MFD2563016.1"/>
    <property type="molecule type" value="Genomic_DNA"/>
</dbReference>
<evidence type="ECO:0000256" key="1">
    <source>
        <dbReference type="SAM" id="MobiDB-lite"/>
    </source>
</evidence>
<organism evidence="2 3">
    <name type="scientific">Aquimarina rubra</name>
    <dbReference type="NCBI Taxonomy" id="1920033"/>
    <lineage>
        <taxon>Bacteria</taxon>
        <taxon>Pseudomonadati</taxon>
        <taxon>Bacteroidota</taxon>
        <taxon>Flavobacteriia</taxon>
        <taxon>Flavobacteriales</taxon>
        <taxon>Flavobacteriaceae</taxon>
        <taxon>Aquimarina</taxon>
    </lineage>
</organism>
<evidence type="ECO:0008006" key="4">
    <source>
        <dbReference type="Google" id="ProtNLM"/>
    </source>
</evidence>
<reference evidence="3" key="1">
    <citation type="journal article" date="2019" name="Int. J. Syst. Evol. Microbiol.">
        <title>The Global Catalogue of Microorganisms (GCM) 10K type strain sequencing project: providing services to taxonomists for standard genome sequencing and annotation.</title>
        <authorList>
            <consortium name="The Broad Institute Genomics Platform"/>
            <consortium name="The Broad Institute Genome Sequencing Center for Infectious Disease"/>
            <person name="Wu L."/>
            <person name="Ma J."/>
        </authorList>
    </citation>
    <scope>NUCLEOTIDE SEQUENCE [LARGE SCALE GENOMIC DNA]</scope>
    <source>
        <strain evidence="3">KCTC 52274</strain>
    </source>
</reference>
<dbReference type="Proteomes" id="UP001597319">
    <property type="component" value="Unassembled WGS sequence"/>
</dbReference>
<accession>A0ABW5LGR1</accession>
<name>A0ABW5LGR1_9FLAO</name>